<evidence type="ECO:0000256" key="2">
    <source>
        <dbReference type="ARBA" id="ARBA00024438"/>
    </source>
</evidence>
<dbReference type="eggNOG" id="ENOG50334PI">
    <property type="taxonomic scope" value="Bacteria"/>
</dbReference>
<dbReference type="OrthoDB" id="2084847at2"/>
<dbReference type="Proteomes" id="UP000000814">
    <property type="component" value="Chromosome"/>
</dbReference>
<dbReference type="InterPro" id="IPR041916">
    <property type="entry name" value="Anti_sigma_zinc_sf"/>
</dbReference>
<gene>
    <name evidence="4" type="ordered locus">CA_C3266</name>
</gene>
<accession>Q97E50</accession>
<keyword evidence="5" id="KW-1185">Reference proteome</keyword>
<dbReference type="PATRIC" id="fig|272562.8.peg.3444"/>
<evidence type="ECO:0000256" key="1">
    <source>
        <dbReference type="ARBA" id="ARBA00024353"/>
    </source>
</evidence>
<dbReference type="EMBL" id="AE001437">
    <property type="protein sequence ID" value="AAK81200.1"/>
    <property type="molecule type" value="Genomic_DNA"/>
</dbReference>
<name>Q97E50_CLOAB</name>
<dbReference type="RefSeq" id="WP_010966540.1">
    <property type="nucleotide sequence ID" value="NC_003030.1"/>
</dbReference>
<dbReference type="PIR" id="E97301">
    <property type="entry name" value="E97301"/>
</dbReference>
<dbReference type="Gene3D" id="1.10.10.1320">
    <property type="entry name" value="Anti-sigma factor, zinc-finger domain"/>
    <property type="match status" value="1"/>
</dbReference>
<comment type="similarity">
    <text evidence="1">Belongs to the zinc-associated anti-sigma factor (ZAS) superfamily. Anti-sigma-W factor family.</text>
</comment>
<dbReference type="STRING" id="272562.CA_C3266"/>
<dbReference type="InterPro" id="IPR027383">
    <property type="entry name" value="Znf_put"/>
</dbReference>
<sequence length="153" mass="17872">MSCKFDKKLLYDYVDETIDELSKIFVEEHLKYCEDCREELQLIRLMDVRVKETLNNEKAPEGLHNLVDLILDNCMKEEGEEDINLSFKNYIEDLNATRKAVLQAYSISYKNPYNKAVSNALILPVKETQKILGRYLNKKVLVVNKIKKLLRVG</sequence>
<feature type="domain" description="Putative zinc-finger" evidence="3">
    <location>
        <begin position="7"/>
        <end position="37"/>
    </location>
</feature>
<evidence type="ECO:0000313" key="4">
    <source>
        <dbReference type="EMBL" id="AAK81200.1"/>
    </source>
</evidence>
<dbReference type="Pfam" id="PF13490">
    <property type="entry name" value="zf-HC2"/>
    <property type="match status" value="1"/>
</dbReference>
<protein>
    <recommendedName>
        <fullName evidence="2">Anti-sigma-W factor RsiW</fullName>
    </recommendedName>
</protein>
<dbReference type="HOGENOM" id="CLU_1710010_0_0_9"/>
<dbReference type="AlphaFoldDB" id="Q97E50"/>
<evidence type="ECO:0000313" key="5">
    <source>
        <dbReference type="Proteomes" id="UP000000814"/>
    </source>
</evidence>
<evidence type="ECO:0000259" key="3">
    <source>
        <dbReference type="Pfam" id="PF13490"/>
    </source>
</evidence>
<organism evidence="4 5">
    <name type="scientific">Clostridium acetobutylicum (strain ATCC 824 / DSM 792 / JCM 1419 / IAM 19013 / LMG 5710 / NBRC 13948 / NRRL B-527 / VKM B-1787 / 2291 / W)</name>
    <dbReference type="NCBI Taxonomy" id="272562"/>
    <lineage>
        <taxon>Bacteria</taxon>
        <taxon>Bacillati</taxon>
        <taxon>Bacillota</taxon>
        <taxon>Clostridia</taxon>
        <taxon>Eubacteriales</taxon>
        <taxon>Clostridiaceae</taxon>
        <taxon>Clostridium</taxon>
    </lineage>
</organism>
<reference evidence="4 5" key="1">
    <citation type="journal article" date="2001" name="J. Bacteriol.">
        <title>Genome sequence and comparative analysis of the solvent-producing bacterium Clostridium acetobutylicum.</title>
        <authorList>
            <person name="Nolling J."/>
            <person name="Breton G."/>
            <person name="Omelchenko M.V."/>
            <person name="Makarova K.S."/>
            <person name="Zeng Q."/>
            <person name="Gibson R."/>
            <person name="Lee H.M."/>
            <person name="Dubois J."/>
            <person name="Qiu D."/>
            <person name="Hitti J."/>
            <person name="Wolf Y.I."/>
            <person name="Tatusov R.L."/>
            <person name="Sabathe F."/>
            <person name="Doucette-Stamm L."/>
            <person name="Soucaille P."/>
            <person name="Daly M.J."/>
            <person name="Bennett G.N."/>
            <person name="Koonin E.V."/>
            <person name="Smith D.R."/>
        </authorList>
    </citation>
    <scope>NUCLEOTIDE SEQUENCE [LARGE SCALE GENOMIC DNA]</scope>
    <source>
        <strain evidence="5">ATCC 824 / DSM 792 / JCM 1419 / LMG 5710 / VKM B-1787</strain>
    </source>
</reference>
<dbReference type="KEGG" id="cac:CA_C3266"/>
<proteinExistence type="inferred from homology"/>
<dbReference type="GeneID" id="44999761"/>